<reference evidence="8" key="1">
    <citation type="submission" date="2022-04" db="EMBL/GenBank/DDBJ databases">
        <title>A functionally conserved STORR gene fusion in Papaver species that diverged 16.8 million years ago.</title>
        <authorList>
            <person name="Catania T."/>
        </authorList>
    </citation>
    <scope>NUCLEOTIDE SEQUENCE</scope>
    <source>
        <strain evidence="8">S-188037</strain>
    </source>
</reference>
<dbReference type="PANTHER" id="PTHR10634:SF124">
    <property type="entry name" value="ZINC FINGER A20 AND AN1 DOMAIN-CONTAINING STRESS-ASSOCIATED PROTEIN 8-RELATED"/>
    <property type="match status" value="1"/>
</dbReference>
<evidence type="ECO:0000256" key="5">
    <source>
        <dbReference type="PROSITE-ProRule" id="PRU00449"/>
    </source>
</evidence>
<evidence type="ECO:0000256" key="4">
    <source>
        <dbReference type="ARBA" id="ARBA00022833"/>
    </source>
</evidence>
<feature type="domain" description="AN1-type" evidence="7">
    <location>
        <begin position="97"/>
        <end position="143"/>
    </location>
</feature>
<evidence type="ECO:0000259" key="6">
    <source>
        <dbReference type="PROSITE" id="PS51036"/>
    </source>
</evidence>
<dbReference type="Gene3D" id="4.10.1110.10">
    <property type="entry name" value="AN1-like Zinc finger"/>
    <property type="match status" value="1"/>
</dbReference>
<accession>A0AAD4T174</accession>
<dbReference type="EMBL" id="JAJJMB010007553">
    <property type="protein sequence ID" value="KAI3930020.1"/>
    <property type="molecule type" value="Genomic_DNA"/>
</dbReference>
<proteinExistence type="predicted"/>
<dbReference type="InterPro" id="IPR000058">
    <property type="entry name" value="Znf_AN1"/>
</dbReference>
<evidence type="ECO:0000313" key="8">
    <source>
        <dbReference type="EMBL" id="KAI3930020.1"/>
    </source>
</evidence>
<evidence type="ECO:0000259" key="7">
    <source>
        <dbReference type="PROSITE" id="PS51039"/>
    </source>
</evidence>
<gene>
    <name evidence="8" type="ORF">MKW98_004174</name>
</gene>
<evidence type="ECO:0000256" key="3">
    <source>
        <dbReference type="ARBA" id="ARBA00022771"/>
    </source>
</evidence>
<keyword evidence="3 5" id="KW-0863">Zinc-finger</keyword>
<dbReference type="InterPro" id="IPR002653">
    <property type="entry name" value="Znf_A20"/>
</dbReference>
<evidence type="ECO:0000313" key="9">
    <source>
        <dbReference type="Proteomes" id="UP001202328"/>
    </source>
</evidence>
<dbReference type="InterPro" id="IPR050652">
    <property type="entry name" value="AN1_A20_ZnFinger"/>
</dbReference>
<dbReference type="Proteomes" id="UP001202328">
    <property type="component" value="Unassembled WGS sequence"/>
</dbReference>
<sequence length="163" mass="18439">MYFAKNDDGGSASSTPRLCENGCGFYGSQSMGNRCSKCYASNFKSSLTHEECLLNQPVPAKKDPVFCIFKFGRVSTTTDDNRVKKKIKTDVSPADCSVDIYRCSNCKKRVRHLGFKCRCGNFYCSMHRLPETHGCTHDYKKLGREMVAKENPPVKKDKLLERI</sequence>
<dbReference type="SMART" id="SM00154">
    <property type="entry name" value="ZnF_AN1"/>
    <property type="match status" value="1"/>
</dbReference>
<comment type="caution">
    <text evidence="8">The sequence shown here is derived from an EMBL/GenBank/DDBJ whole genome shotgun (WGS) entry which is preliminary data.</text>
</comment>
<evidence type="ECO:0000256" key="2">
    <source>
        <dbReference type="ARBA" id="ARBA00022723"/>
    </source>
</evidence>
<name>A0AAD4T174_9MAGN</name>
<dbReference type="PROSITE" id="PS51039">
    <property type="entry name" value="ZF_AN1"/>
    <property type="match status" value="1"/>
</dbReference>
<dbReference type="Gene3D" id="1.20.5.4770">
    <property type="match status" value="1"/>
</dbReference>
<keyword evidence="4" id="KW-0862">Zinc</keyword>
<dbReference type="AlphaFoldDB" id="A0AAD4T174"/>
<dbReference type="InterPro" id="IPR035896">
    <property type="entry name" value="AN1-like_Znf"/>
</dbReference>
<dbReference type="Pfam" id="PF01754">
    <property type="entry name" value="zf-A20"/>
    <property type="match status" value="1"/>
</dbReference>
<dbReference type="PROSITE" id="PS51036">
    <property type="entry name" value="ZF_A20"/>
    <property type="match status" value="1"/>
</dbReference>
<organism evidence="8 9">
    <name type="scientific">Papaver atlanticum</name>
    <dbReference type="NCBI Taxonomy" id="357466"/>
    <lineage>
        <taxon>Eukaryota</taxon>
        <taxon>Viridiplantae</taxon>
        <taxon>Streptophyta</taxon>
        <taxon>Embryophyta</taxon>
        <taxon>Tracheophyta</taxon>
        <taxon>Spermatophyta</taxon>
        <taxon>Magnoliopsida</taxon>
        <taxon>Ranunculales</taxon>
        <taxon>Papaveraceae</taxon>
        <taxon>Papaveroideae</taxon>
        <taxon>Papaver</taxon>
    </lineage>
</organism>
<dbReference type="Pfam" id="PF01428">
    <property type="entry name" value="zf-AN1"/>
    <property type="match status" value="1"/>
</dbReference>
<keyword evidence="2" id="KW-0479">Metal-binding</keyword>
<comment type="function">
    <text evidence="1">May be involved in environmental stress response.</text>
</comment>
<protein>
    <submittedName>
        <fullName evidence="8">Uncharacterized protein</fullName>
    </submittedName>
</protein>
<feature type="domain" description="A20-type" evidence="6">
    <location>
        <begin position="13"/>
        <end position="47"/>
    </location>
</feature>
<dbReference type="GO" id="GO:0008270">
    <property type="term" value="F:zinc ion binding"/>
    <property type="evidence" value="ECO:0007669"/>
    <property type="project" value="UniProtKB-KW"/>
</dbReference>
<dbReference type="PANTHER" id="PTHR10634">
    <property type="entry name" value="AN1-TYPE ZINC FINGER PROTEIN"/>
    <property type="match status" value="1"/>
</dbReference>
<dbReference type="SUPFAM" id="SSF57716">
    <property type="entry name" value="Glucocorticoid receptor-like (DNA-binding domain)"/>
    <property type="match status" value="1"/>
</dbReference>
<evidence type="ECO:0000256" key="1">
    <source>
        <dbReference type="ARBA" id="ARBA00003732"/>
    </source>
</evidence>
<dbReference type="GO" id="GO:0003677">
    <property type="term" value="F:DNA binding"/>
    <property type="evidence" value="ECO:0007669"/>
    <property type="project" value="InterPro"/>
</dbReference>
<dbReference type="SMART" id="SM00259">
    <property type="entry name" value="ZnF_A20"/>
    <property type="match status" value="1"/>
</dbReference>
<keyword evidence="9" id="KW-1185">Reference proteome</keyword>
<dbReference type="SUPFAM" id="SSF118310">
    <property type="entry name" value="AN1-like Zinc finger"/>
    <property type="match status" value="1"/>
</dbReference>